<dbReference type="RefSeq" id="WP_046172380.1">
    <property type="nucleotide sequence ID" value="NZ_FOMB01000001.1"/>
</dbReference>
<dbReference type="Proteomes" id="UP000033519">
    <property type="component" value="Unassembled WGS sequence"/>
</dbReference>
<evidence type="ECO:0000313" key="3">
    <source>
        <dbReference type="EMBL" id="KKC31604.1"/>
    </source>
</evidence>
<evidence type="ECO:0000313" key="5">
    <source>
        <dbReference type="Proteomes" id="UP000033519"/>
    </source>
</evidence>
<keyword evidence="2" id="KW-1133">Transmembrane helix</keyword>
<sequence>MPEFSARDTYAQWTMTVLAFVATIISVVGVVLIRQTFVETKRTADAAVFGNQQSARAVLEAQKSTDQAIRANEIALETGRASARAYLNCTGATFTLANRICVLKVSIKNFGQTPASHALLSGRLFVPNMNSVSNADQILYGQEKHTQIFDLPPTDAAAALIVFPLTFSTNVSRELSEGKWLASAEFSLHWKDIFGDSQTRQFFLVENTSNFAEETGGIRRREGDMRASNTRPQQRKI</sequence>
<keyword evidence="2" id="KW-0812">Transmembrane</keyword>
<evidence type="ECO:0000256" key="1">
    <source>
        <dbReference type="SAM" id="MobiDB-lite"/>
    </source>
</evidence>
<dbReference type="EMBL" id="FOMB01000001">
    <property type="protein sequence ID" value="SFB96093.1"/>
    <property type="molecule type" value="Genomic_DNA"/>
</dbReference>
<evidence type="ECO:0000256" key="2">
    <source>
        <dbReference type="SAM" id="Phobius"/>
    </source>
</evidence>
<feature type="region of interest" description="Disordered" evidence="1">
    <location>
        <begin position="216"/>
        <end position="237"/>
    </location>
</feature>
<feature type="compositionally biased region" description="Basic and acidic residues" evidence="1">
    <location>
        <begin position="216"/>
        <end position="225"/>
    </location>
</feature>
<dbReference type="EMBL" id="LAPV01000159">
    <property type="protein sequence ID" value="KKC31604.1"/>
    <property type="molecule type" value="Genomic_DNA"/>
</dbReference>
<gene>
    <name evidence="4" type="ORF">SAMN04488059_101194</name>
    <name evidence="3" type="ORF">WH91_17975</name>
</gene>
<keyword evidence="2" id="KW-0472">Membrane</keyword>
<feature type="compositionally biased region" description="Polar residues" evidence="1">
    <location>
        <begin position="227"/>
        <end position="237"/>
    </location>
</feature>
<reference evidence="4 6" key="2">
    <citation type="submission" date="2016-10" db="EMBL/GenBank/DDBJ databases">
        <authorList>
            <person name="de Groot N.N."/>
        </authorList>
    </citation>
    <scope>NUCLEOTIDE SEQUENCE [LARGE SCALE GENOMIC DNA]</scope>
    <source>
        <strain evidence="4 6">CGMCC 1.10210</strain>
    </source>
</reference>
<dbReference type="PATRIC" id="fig|728005.3.peg.1828"/>
<dbReference type="Proteomes" id="UP000182258">
    <property type="component" value="Unassembled WGS sequence"/>
</dbReference>
<organism evidence="4 6">
    <name type="scientific">Devosia psychrophila</name>
    <dbReference type="NCBI Taxonomy" id="728005"/>
    <lineage>
        <taxon>Bacteria</taxon>
        <taxon>Pseudomonadati</taxon>
        <taxon>Pseudomonadota</taxon>
        <taxon>Alphaproteobacteria</taxon>
        <taxon>Hyphomicrobiales</taxon>
        <taxon>Devosiaceae</taxon>
        <taxon>Devosia</taxon>
    </lineage>
</organism>
<accession>A0A0F5PUY4</accession>
<protein>
    <submittedName>
        <fullName evidence="4">Uncharacterized protein</fullName>
    </submittedName>
</protein>
<dbReference type="AlphaFoldDB" id="A0A0F5PUY4"/>
<keyword evidence="5" id="KW-1185">Reference proteome</keyword>
<dbReference type="OrthoDB" id="8482095at2"/>
<evidence type="ECO:0000313" key="4">
    <source>
        <dbReference type="EMBL" id="SFB96093.1"/>
    </source>
</evidence>
<name>A0A0F5PUY4_9HYPH</name>
<proteinExistence type="predicted"/>
<evidence type="ECO:0000313" key="6">
    <source>
        <dbReference type="Proteomes" id="UP000182258"/>
    </source>
</evidence>
<feature type="transmembrane region" description="Helical" evidence="2">
    <location>
        <begin position="12"/>
        <end position="33"/>
    </location>
</feature>
<reference evidence="3 5" key="1">
    <citation type="submission" date="2015-03" db="EMBL/GenBank/DDBJ databases">
        <authorList>
            <person name="Lepp D."/>
            <person name="Hassan Y.I."/>
            <person name="Li X.-Z."/>
            <person name="Zhou T."/>
        </authorList>
    </citation>
    <scope>NUCLEOTIDE SEQUENCE [LARGE SCALE GENOMIC DNA]</scope>
    <source>
        <strain evidence="3 5">Cr7-05</strain>
    </source>
</reference>